<dbReference type="Pfam" id="PF10860">
    <property type="entry name" value="DUF2661"/>
    <property type="match status" value="1"/>
</dbReference>
<evidence type="ECO:0000313" key="2">
    <source>
        <dbReference type="Proteomes" id="UP000203266"/>
    </source>
</evidence>
<organism evidence="1 2">
    <name type="scientific">Helicoverpa armigera granulovirus</name>
    <dbReference type="NCBI Taxonomy" id="489830"/>
    <lineage>
        <taxon>Viruses</taxon>
        <taxon>Viruses incertae sedis</taxon>
        <taxon>Naldaviricetes</taxon>
        <taxon>Lefavirales</taxon>
        <taxon>Baculoviridae</taxon>
        <taxon>Betabaculovirus</taxon>
        <taxon>Betabaculovirus helarmigerae</taxon>
    </lineage>
</organism>
<protein>
    <submittedName>
        <fullName evidence="1">Uncharacterized protein</fullName>
    </submittedName>
</protein>
<dbReference type="EMBL" id="EU255577">
    <property type="protein sequence ID" value="ABY47839.1"/>
    <property type="molecule type" value="Genomic_DNA"/>
</dbReference>
<name>A9YMZ0_9BBAC</name>
<dbReference type="GeneID" id="10973832"/>
<dbReference type="KEGG" id="vg:10973832"/>
<dbReference type="RefSeq" id="YP_001649130.1">
    <property type="nucleotide sequence ID" value="NC_010240.1"/>
</dbReference>
<dbReference type="Proteomes" id="UP000203266">
    <property type="component" value="Segment"/>
</dbReference>
<accession>A9YMZ0</accession>
<proteinExistence type="predicted"/>
<evidence type="ECO:0000313" key="1">
    <source>
        <dbReference type="EMBL" id="ABY47839.1"/>
    </source>
</evidence>
<keyword evidence="2" id="KW-1185">Reference proteome</keyword>
<sequence length="331" mass="39636">MDFALVSVWYNKDKFIYNSTCHPFWHNILYYSQYYTYYVLYYVENESSAKIPTVGPVKFINFKKYPESKNMPKLKHVMNKIDYIKLQFIFNSHIVPETFVLLMDMDCQLSECNKIKLEKLMKIQYHLTPYTDPSTKLLYRPMSSYDDYNNSFDSYIENYATFINKTKPFFKPWHGVGVRVEGETNQFFMHAQYLQIVQLYMGICHQYALPTLYSDYKIASPIKVTFHRGSSYSEKNLNEYKYEYDYRKPAVFGKRSLTDELYLALISKKDHDTIKRMLHTLHRLGYNFQTKFQWSNSLQSEVNVCGVIEDRCVDDVFDYRGVEFVRPLKMF</sequence>
<dbReference type="InterPro" id="IPR020387">
    <property type="entry name" value="AcMNPV_Orf112"/>
</dbReference>
<reference evidence="1 2" key="1">
    <citation type="journal article" date="2008" name="Virus Genes">
        <title>Genomic sequence analysis of a granulovirus isolated from the Old World bollworm, Helicoverpa armigera.</title>
        <authorList>
            <person name="Harrison R.L."/>
            <person name="Popham H.J."/>
        </authorList>
    </citation>
    <scope>NUCLEOTIDE SEQUENCE [LARGE SCALE GENOMIC DNA]</scope>
</reference>
<dbReference type="OrthoDB" id="14008at10239"/>